<sequence length="48" mass="5611">MTVKEEIFDQIEELNTSLRELNDFDLVDCRQALIDRTNILMGLLEELA</sequence>
<accession>E3SKZ2</accession>
<dbReference type="OrthoDB" id="39169at10239"/>
<dbReference type="RefSeq" id="YP_004324127.1">
    <property type="nucleotide sequence ID" value="NC_015287.1"/>
</dbReference>
<dbReference type="EMBL" id="GU071098">
    <property type="protein sequence ID" value="ADO98140.1"/>
    <property type="molecule type" value="Genomic_DNA"/>
</dbReference>
<keyword evidence="2" id="KW-1185">Reference proteome</keyword>
<evidence type="ECO:0000313" key="2">
    <source>
        <dbReference type="Proteomes" id="UP000006527"/>
    </source>
</evidence>
<reference evidence="1 2" key="1">
    <citation type="journal article" date="2010" name="Environ. Microbiol.">
        <title>Genomic analysis of oceanic cyanobacterial myoviruses compared with T4-like myoviruses from diverse hosts and environments.</title>
        <authorList>
            <person name="Sullivan M.B."/>
            <person name="Huang K.H."/>
            <person name="Ignacio-Espinoza J.C."/>
            <person name="Berlin A.M."/>
            <person name="Kelly L."/>
            <person name="Weigele P.R."/>
            <person name="DeFrancesco A.S."/>
            <person name="Kern S.E."/>
            <person name="Thompson L.R."/>
            <person name="Young S."/>
            <person name="Yandava C."/>
            <person name="Fu R."/>
            <person name="Krastins B."/>
            <person name="Chase M."/>
            <person name="Sarracino D."/>
            <person name="Osburne M.S."/>
            <person name="Henn M.R."/>
            <person name="Chisholm S.W."/>
        </authorList>
    </citation>
    <scope>NUCLEOTIDE SEQUENCE [LARGE SCALE GENOMIC DNA]</scope>
    <source>
        <strain evidence="1">8109-3</strain>
    </source>
</reference>
<name>E3SKZ2_9CAUD</name>
<dbReference type="GeneID" id="10328643"/>
<organism evidence="1 2">
    <name type="scientific">Synechococcus phage S-SSM7</name>
    <dbReference type="NCBI Taxonomy" id="445686"/>
    <lineage>
        <taxon>Viruses</taxon>
        <taxon>Duplodnaviria</taxon>
        <taxon>Heunggongvirae</taxon>
        <taxon>Uroviricota</taxon>
        <taxon>Caudoviricetes</taxon>
        <taxon>Pantevenvirales</taxon>
        <taxon>Kyanoviridae</taxon>
        <taxon>Lipsvirus</taxon>
        <taxon>Lipsvirus ssm7</taxon>
    </lineage>
</organism>
<dbReference type="Proteomes" id="UP000006527">
    <property type="component" value="Segment"/>
</dbReference>
<gene>
    <name evidence="1" type="ORF">SSSM7_074</name>
</gene>
<dbReference type="KEGG" id="vg:10328643"/>
<proteinExistence type="predicted"/>
<evidence type="ECO:0000313" key="1">
    <source>
        <dbReference type="EMBL" id="ADO98140.1"/>
    </source>
</evidence>
<protein>
    <submittedName>
        <fullName evidence="1">Uncharacterized protein</fullName>
    </submittedName>
</protein>